<dbReference type="PANTHER" id="PTHR37299:SF1">
    <property type="entry name" value="STAGE 0 SPORULATION PROTEIN A HOMOLOG"/>
    <property type="match status" value="1"/>
</dbReference>
<accession>A0A0T5VHI9</accession>
<comment type="caution">
    <text evidence="4">The sequence shown here is derived from an EMBL/GenBank/DDBJ whole genome shotgun (WGS) entry which is preliminary data.</text>
</comment>
<dbReference type="PROSITE" id="PS50930">
    <property type="entry name" value="HTH_LYTTR"/>
    <property type="match status" value="1"/>
</dbReference>
<dbReference type="PANTHER" id="PTHR37299">
    <property type="entry name" value="TRANSCRIPTIONAL REGULATOR-RELATED"/>
    <property type="match status" value="1"/>
</dbReference>
<dbReference type="STRING" id="687842.ASU31_25070"/>
<dbReference type="InterPro" id="IPR046947">
    <property type="entry name" value="LytR-like"/>
</dbReference>
<dbReference type="SMART" id="SM00448">
    <property type="entry name" value="REC"/>
    <property type="match status" value="1"/>
</dbReference>
<dbReference type="SUPFAM" id="SSF52172">
    <property type="entry name" value="CheY-like"/>
    <property type="match status" value="1"/>
</dbReference>
<evidence type="ECO:0000259" key="2">
    <source>
        <dbReference type="PROSITE" id="PS50110"/>
    </source>
</evidence>
<keyword evidence="1" id="KW-0597">Phosphoprotein</keyword>
<proteinExistence type="predicted"/>
<dbReference type="InterPro" id="IPR011006">
    <property type="entry name" value="CheY-like_superfamily"/>
</dbReference>
<dbReference type="EMBL" id="LMZQ01000049">
    <property type="protein sequence ID" value="KRT13336.1"/>
    <property type="molecule type" value="Genomic_DNA"/>
</dbReference>
<dbReference type="Pfam" id="PF00072">
    <property type="entry name" value="Response_reg"/>
    <property type="match status" value="1"/>
</dbReference>
<sequence length="225" mass="26056">MKPVKAIYVDDEAPALDLISKYCASIDEIELLACFLDPTEAVIYERMDEVDLLILDIEMPGISGTEMVGLVPNGKLCIFITADPIHAAKAYDMDVIDYLVKPVFPERFLKAIQKATDYLKFTGLDQESDFLVFKSDYMVNKLPTKDILWIEGFGEYLKIITRFKQYMVLQRLSDFMEKNERLGFVRIHKSYIVHEKKVKSHNSQFVFLADEKQLPIGRKYKNCFK</sequence>
<feature type="modified residue" description="4-aspartylphosphate" evidence="1">
    <location>
        <position position="56"/>
    </location>
</feature>
<dbReference type="Gene3D" id="3.40.50.2300">
    <property type="match status" value="1"/>
</dbReference>
<dbReference type="GO" id="GO:0003677">
    <property type="term" value="F:DNA binding"/>
    <property type="evidence" value="ECO:0007669"/>
    <property type="project" value="InterPro"/>
</dbReference>
<name>A0A0T5VHI9_9SPHI</name>
<keyword evidence="5" id="KW-1185">Reference proteome</keyword>
<protein>
    <submittedName>
        <fullName evidence="4">Two-component system response regulator</fullName>
    </submittedName>
</protein>
<feature type="domain" description="HTH LytTR-type" evidence="3">
    <location>
        <begin position="131"/>
        <end position="225"/>
    </location>
</feature>
<dbReference type="PROSITE" id="PS50110">
    <property type="entry name" value="RESPONSE_REGULATORY"/>
    <property type="match status" value="1"/>
</dbReference>
<reference evidence="4 5" key="1">
    <citation type="submission" date="2015-11" db="EMBL/GenBank/DDBJ databases">
        <title>Sequence of Pedobacter ginsenosidimutans.</title>
        <authorList>
            <person name="Carson E."/>
            <person name="Keyser V."/>
            <person name="Newman J."/>
            <person name="Miller J."/>
        </authorList>
    </citation>
    <scope>NUCLEOTIDE SEQUENCE [LARGE SCALE GENOMIC DNA]</scope>
    <source>
        <strain evidence="4 5">KACC 14530</strain>
    </source>
</reference>
<dbReference type="InterPro" id="IPR001789">
    <property type="entry name" value="Sig_transdc_resp-reg_receiver"/>
</dbReference>
<dbReference type="RefSeq" id="WP_057934980.1">
    <property type="nucleotide sequence ID" value="NZ_LMZQ01000049.1"/>
</dbReference>
<dbReference type="Proteomes" id="UP000051950">
    <property type="component" value="Unassembled WGS sequence"/>
</dbReference>
<organism evidence="4 5">
    <name type="scientific">Pedobacter ginsenosidimutans</name>
    <dbReference type="NCBI Taxonomy" id="687842"/>
    <lineage>
        <taxon>Bacteria</taxon>
        <taxon>Pseudomonadati</taxon>
        <taxon>Bacteroidota</taxon>
        <taxon>Sphingobacteriia</taxon>
        <taxon>Sphingobacteriales</taxon>
        <taxon>Sphingobacteriaceae</taxon>
        <taxon>Pedobacter</taxon>
    </lineage>
</organism>
<dbReference type="Gene3D" id="2.40.50.1020">
    <property type="entry name" value="LytTr DNA-binding domain"/>
    <property type="match status" value="1"/>
</dbReference>
<feature type="domain" description="Response regulatory" evidence="2">
    <location>
        <begin position="5"/>
        <end position="116"/>
    </location>
</feature>
<dbReference type="Pfam" id="PF04397">
    <property type="entry name" value="LytTR"/>
    <property type="match status" value="1"/>
</dbReference>
<dbReference type="SMART" id="SM00850">
    <property type="entry name" value="LytTR"/>
    <property type="match status" value="1"/>
</dbReference>
<dbReference type="InterPro" id="IPR007492">
    <property type="entry name" value="LytTR_DNA-bd_dom"/>
</dbReference>
<evidence type="ECO:0000313" key="4">
    <source>
        <dbReference type="EMBL" id="KRT13336.1"/>
    </source>
</evidence>
<evidence type="ECO:0000259" key="3">
    <source>
        <dbReference type="PROSITE" id="PS50930"/>
    </source>
</evidence>
<gene>
    <name evidence="4" type="ORF">ASU31_25070</name>
</gene>
<evidence type="ECO:0000313" key="5">
    <source>
        <dbReference type="Proteomes" id="UP000051950"/>
    </source>
</evidence>
<dbReference type="AlphaFoldDB" id="A0A0T5VHI9"/>
<evidence type="ECO:0000256" key="1">
    <source>
        <dbReference type="PROSITE-ProRule" id="PRU00169"/>
    </source>
</evidence>
<dbReference type="GO" id="GO:0000156">
    <property type="term" value="F:phosphorelay response regulator activity"/>
    <property type="evidence" value="ECO:0007669"/>
    <property type="project" value="InterPro"/>
</dbReference>
<dbReference type="OrthoDB" id="2168082at2"/>